<comment type="caution">
    <text evidence="1">The sequence shown here is derived from an EMBL/GenBank/DDBJ whole genome shotgun (WGS) entry which is preliminary data.</text>
</comment>
<dbReference type="AlphaFoldDB" id="A0AAE0C6U3"/>
<gene>
    <name evidence="1" type="ORF">CYMTET_42134</name>
</gene>
<accession>A0AAE0C6U3</accession>
<keyword evidence="2" id="KW-1185">Reference proteome</keyword>
<organism evidence="1 2">
    <name type="scientific">Cymbomonas tetramitiformis</name>
    <dbReference type="NCBI Taxonomy" id="36881"/>
    <lineage>
        <taxon>Eukaryota</taxon>
        <taxon>Viridiplantae</taxon>
        <taxon>Chlorophyta</taxon>
        <taxon>Pyramimonadophyceae</taxon>
        <taxon>Pyramimonadales</taxon>
        <taxon>Pyramimonadaceae</taxon>
        <taxon>Cymbomonas</taxon>
    </lineage>
</organism>
<dbReference type="Proteomes" id="UP001190700">
    <property type="component" value="Unassembled WGS sequence"/>
</dbReference>
<dbReference type="CDD" id="cd15482">
    <property type="entry name" value="Sialidase_non-viral"/>
    <property type="match status" value="1"/>
</dbReference>
<name>A0AAE0C6U3_9CHLO</name>
<evidence type="ECO:0000313" key="2">
    <source>
        <dbReference type="Proteomes" id="UP001190700"/>
    </source>
</evidence>
<reference evidence="1 2" key="1">
    <citation type="journal article" date="2015" name="Genome Biol. Evol.">
        <title>Comparative Genomics of a Bacterivorous Green Alga Reveals Evolutionary Causalities and Consequences of Phago-Mixotrophic Mode of Nutrition.</title>
        <authorList>
            <person name="Burns J.A."/>
            <person name="Paasch A."/>
            <person name="Narechania A."/>
            <person name="Kim E."/>
        </authorList>
    </citation>
    <scope>NUCLEOTIDE SEQUENCE [LARGE SCALE GENOMIC DNA]</scope>
    <source>
        <strain evidence="1 2">PLY_AMNH</strain>
    </source>
</reference>
<sequence length="112" mass="12029">MGSAVREDRGGEGEELGSEQAWLPRSKVLVLAHNPVFGSQRTPLQLSVSLDNGKTWMCGCEVVRGTGEYSYPSIVPWPSSSDLSPEGISVVFTYRRLSIGFLSVSALPALAT</sequence>
<dbReference type="InterPro" id="IPR036278">
    <property type="entry name" value="Sialidase_sf"/>
</dbReference>
<proteinExistence type="predicted"/>
<dbReference type="SUPFAM" id="SSF50939">
    <property type="entry name" value="Sialidases"/>
    <property type="match status" value="1"/>
</dbReference>
<dbReference type="EMBL" id="LGRX02028130">
    <property type="protein sequence ID" value="KAK3248397.1"/>
    <property type="molecule type" value="Genomic_DNA"/>
</dbReference>
<evidence type="ECO:0000313" key="1">
    <source>
        <dbReference type="EMBL" id="KAK3248397.1"/>
    </source>
</evidence>
<protein>
    <submittedName>
        <fullName evidence="1">Uncharacterized protein</fullName>
    </submittedName>
</protein>